<feature type="non-terminal residue" evidence="2">
    <location>
        <position position="1"/>
    </location>
</feature>
<dbReference type="GO" id="GO:0003910">
    <property type="term" value="F:DNA ligase (ATP) activity"/>
    <property type="evidence" value="ECO:0007669"/>
    <property type="project" value="InterPro"/>
</dbReference>
<reference evidence="2" key="1">
    <citation type="submission" date="2018-05" db="EMBL/GenBank/DDBJ databases">
        <authorList>
            <person name="Lanie J.A."/>
            <person name="Ng W.-L."/>
            <person name="Kazmierczak K.M."/>
            <person name="Andrzejewski T.M."/>
            <person name="Davidsen T.M."/>
            <person name="Wayne K.J."/>
            <person name="Tettelin H."/>
            <person name="Glass J.I."/>
            <person name="Rusch D."/>
            <person name="Podicherti R."/>
            <person name="Tsui H.-C.T."/>
            <person name="Winkler M.E."/>
        </authorList>
    </citation>
    <scope>NUCLEOTIDE SEQUENCE</scope>
</reference>
<evidence type="ECO:0000259" key="1">
    <source>
        <dbReference type="Pfam" id="PF04679"/>
    </source>
</evidence>
<dbReference type="Pfam" id="PF04679">
    <property type="entry name" value="DNA_ligase_A_C"/>
    <property type="match status" value="1"/>
</dbReference>
<name>A0A383CYL3_9ZZZZ</name>
<dbReference type="EMBL" id="UINC01212673">
    <property type="protein sequence ID" value="SVE37109.1"/>
    <property type="molecule type" value="Genomic_DNA"/>
</dbReference>
<organism evidence="2">
    <name type="scientific">marine metagenome</name>
    <dbReference type="NCBI Taxonomy" id="408172"/>
    <lineage>
        <taxon>unclassified sequences</taxon>
        <taxon>metagenomes</taxon>
        <taxon>ecological metagenomes</taxon>
    </lineage>
</organism>
<accession>A0A383CYL3</accession>
<dbReference type="GO" id="GO:0006281">
    <property type="term" value="P:DNA repair"/>
    <property type="evidence" value="ECO:0007669"/>
    <property type="project" value="InterPro"/>
</dbReference>
<sequence>GNLGSDKDRKTLMKLLEKNQVDSTWRVTSSSGAMYRFVKPTLVVEIKATDIQSEDSIGEPIKKMSLYFDDSGWSAVGKSYTASVLHPVLVRIREDKEVCQNDIRASQLSDLCFLHKSNTTETPAILPESEILKREVYTKNIKGSMAVKKLVLWQTNKQKADPDYPAFVLHWTDYSPGRRNPLTRQVRLAPDKKIAQNLFESILSENIKAGWEKR</sequence>
<gene>
    <name evidence="2" type="ORF">METZ01_LOCUS489963</name>
</gene>
<dbReference type="Gene3D" id="2.40.50.140">
    <property type="entry name" value="Nucleic acid-binding proteins"/>
    <property type="match status" value="1"/>
</dbReference>
<proteinExistence type="predicted"/>
<dbReference type="InterPro" id="IPR012340">
    <property type="entry name" value="NA-bd_OB-fold"/>
</dbReference>
<protein>
    <recommendedName>
        <fullName evidence="1">DNA ligase ATP-dependent C-terminal domain-containing protein</fullName>
    </recommendedName>
</protein>
<feature type="domain" description="DNA ligase ATP-dependent C-terminal" evidence="1">
    <location>
        <begin position="5"/>
        <end position="96"/>
    </location>
</feature>
<evidence type="ECO:0000313" key="2">
    <source>
        <dbReference type="EMBL" id="SVE37109.1"/>
    </source>
</evidence>
<dbReference type="AlphaFoldDB" id="A0A383CYL3"/>
<dbReference type="GO" id="GO:0006310">
    <property type="term" value="P:DNA recombination"/>
    <property type="evidence" value="ECO:0007669"/>
    <property type="project" value="InterPro"/>
</dbReference>
<dbReference type="InterPro" id="IPR012309">
    <property type="entry name" value="DNA_ligase_ATP-dep_C"/>
</dbReference>